<accession>A0A8J4YNJ3</accession>
<name>A0A8J4YNJ3_CHIOP</name>
<dbReference type="AlphaFoldDB" id="A0A8J4YNJ3"/>
<evidence type="ECO:0000313" key="1">
    <source>
        <dbReference type="EMBL" id="KAG0727241.1"/>
    </source>
</evidence>
<gene>
    <name evidence="1" type="ORF">GWK47_035035</name>
</gene>
<dbReference type="Proteomes" id="UP000770661">
    <property type="component" value="Unassembled WGS sequence"/>
</dbReference>
<keyword evidence="2" id="KW-1185">Reference proteome</keyword>
<dbReference type="EMBL" id="JACEEZ010003598">
    <property type="protein sequence ID" value="KAG0727241.1"/>
    <property type="molecule type" value="Genomic_DNA"/>
</dbReference>
<dbReference type="OrthoDB" id="6377048at2759"/>
<proteinExistence type="predicted"/>
<comment type="caution">
    <text evidence="1">The sequence shown here is derived from an EMBL/GenBank/DDBJ whole genome shotgun (WGS) entry which is preliminary data.</text>
</comment>
<reference evidence="1" key="1">
    <citation type="submission" date="2020-07" db="EMBL/GenBank/DDBJ databases">
        <title>The High-quality genome of the commercially important snow crab, Chionoecetes opilio.</title>
        <authorList>
            <person name="Jeong J.-H."/>
            <person name="Ryu S."/>
        </authorList>
    </citation>
    <scope>NUCLEOTIDE SEQUENCE</scope>
    <source>
        <strain evidence="1">MADBK_172401_WGS</strain>
        <tissue evidence="1">Digestive gland</tissue>
    </source>
</reference>
<sequence>MRGITLDPSLTPNCVLETLAEPLVDSLVNGTQQGQEQGQDELEELSCEVGELEALEQALVQGPEEIIVFQQEDGTLLNQDGIPISRELQYLIASSQDDHATSLGPDSQDNHLFVPPEAFEGHTIDVNCEL</sequence>
<evidence type="ECO:0000313" key="2">
    <source>
        <dbReference type="Proteomes" id="UP000770661"/>
    </source>
</evidence>
<protein>
    <submittedName>
        <fullName evidence="1">Uncharacterized protein</fullName>
    </submittedName>
</protein>
<organism evidence="1 2">
    <name type="scientific">Chionoecetes opilio</name>
    <name type="common">Atlantic snow crab</name>
    <name type="synonym">Cancer opilio</name>
    <dbReference type="NCBI Taxonomy" id="41210"/>
    <lineage>
        <taxon>Eukaryota</taxon>
        <taxon>Metazoa</taxon>
        <taxon>Ecdysozoa</taxon>
        <taxon>Arthropoda</taxon>
        <taxon>Crustacea</taxon>
        <taxon>Multicrustacea</taxon>
        <taxon>Malacostraca</taxon>
        <taxon>Eumalacostraca</taxon>
        <taxon>Eucarida</taxon>
        <taxon>Decapoda</taxon>
        <taxon>Pleocyemata</taxon>
        <taxon>Brachyura</taxon>
        <taxon>Eubrachyura</taxon>
        <taxon>Majoidea</taxon>
        <taxon>Majidae</taxon>
        <taxon>Chionoecetes</taxon>
    </lineage>
</organism>